<dbReference type="EMBL" id="FNQM01000018">
    <property type="protein sequence ID" value="SEA91648.1"/>
    <property type="molecule type" value="Genomic_DNA"/>
</dbReference>
<keyword evidence="3" id="KW-0966">Cell projection</keyword>
<feature type="transmembrane region" description="Helical" evidence="2">
    <location>
        <begin position="82"/>
        <end position="102"/>
    </location>
</feature>
<dbReference type="AlphaFoldDB" id="A0A1H4F4F1"/>
<feature type="transmembrane region" description="Helical" evidence="2">
    <location>
        <begin position="38"/>
        <end position="70"/>
    </location>
</feature>
<organism evidence="3 4">
    <name type="scientific">Rubrimonas cliftonensis</name>
    <dbReference type="NCBI Taxonomy" id="89524"/>
    <lineage>
        <taxon>Bacteria</taxon>
        <taxon>Pseudomonadati</taxon>
        <taxon>Pseudomonadota</taxon>
        <taxon>Alphaproteobacteria</taxon>
        <taxon>Rhodobacterales</taxon>
        <taxon>Paracoccaceae</taxon>
        <taxon>Rubrimonas</taxon>
    </lineage>
</organism>
<keyword evidence="4" id="KW-1185">Reference proteome</keyword>
<name>A0A1H4F4F1_9RHOB</name>
<dbReference type="InterPro" id="IPR029025">
    <property type="entry name" value="T3SS_substrate_exporter_C"/>
</dbReference>
<evidence type="ECO:0000256" key="2">
    <source>
        <dbReference type="SAM" id="Phobius"/>
    </source>
</evidence>
<comment type="similarity">
    <text evidence="1">Belongs to the type III secretion exporter family.</text>
</comment>
<dbReference type="Proteomes" id="UP000198703">
    <property type="component" value="Unassembled WGS sequence"/>
</dbReference>
<dbReference type="PRINTS" id="PR00950">
    <property type="entry name" value="TYPE3IMSPROT"/>
</dbReference>
<feature type="transmembrane region" description="Helical" evidence="2">
    <location>
        <begin position="193"/>
        <end position="215"/>
    </location>
</feature>
<reference evidence="3 4" key="1">
    <citation type="submission" date="2016-10" db="EMBL/GenBank/DDBJ databases">
        <authorList>
            <person name="de Groot N.N."/>
        </authorList>
    </citation>
    <scope>NUCLEOTIDE SEQUENCE [LARGE SCALE GENOMIC DNA]</scope>
    <source>
        <strain evidence="3 4">DSM 15345</strain>
    </source>
</reference>
<accession>A0A1H4F4F1</accession>
<protein>
    <submittedName>
        <fullName evidence="3">Flagellar biosynthetic protein FlhB</fullName>
    </submittedName>
</protein>
<dbReference type="InterPro" id="IPR006135">
    <property type="entry name" value="T3SS_substrate_exporter"/>
</dbReference>
<proteinExistence type="inferred from homology"/>
<dbReference type="Gene3D" id="3.40.1690.10">
    <property type="entry name" value="secretion proteins EscU"/>
    <property type="match status" value="1"/>
</dbReference>
<dbReference type="GO" id="GO:0009306">
    <property type="term" value="P:protein secretion"/>
    <property type="evidence" value="ECO:0007669"/>
    <property type="project" value="InterPro"/>
</dbReference>
<gene>
    <name evidence="3" type="ORF">SAMN05444370_11810</name>
</gene>
<dbReference type="STRING" id="89524.SAMN05444370_11810"/>
<keyword evidence="3" id="KW-0969">Cilium</keyword>
<evidence type="ECO:0000256" key="1">
    <source>
        <dbReference type="ARBA" id="ARBA00010690"/>
    </source>
</evidence>
<evidence type="ECO:0000313" key="3">
    <source>
        <dbReference type="EMBL" id="SEA91648.1"/>
    </source>
</evidence>
<dbReference type="Pfam" id="PF01312">
    <property type="entry name" value="Bac_export_2"/>
    <property type="match status" value="1"/>
</dbReference>
<dbReference type="GO" id="GO:0005886">
    <property type="term" value="C:plasma membrane"/>
    <property type="evidence" value="ECO:0007669"/>
    <property type="project" value="TreeGrafter"/>
</dbReference>
<keyword evidence="2" id="KW-1133">Transmembrane helix</keyword>
<sequence>MSEGADEGQEKSFEATPQKLQKAREQGNVAVSQDVHAAAAYIGMIAALVAFGAAAVAAFGAALTPFIASVDRLEGRILGPGGLMLSALMVATACVAVLPLFIGPALGALGSLLAQQAVVVAPSKLAPKFSRLSPIETAKKKFGPTGLMEFLKSAVKLFVIGTVTWFWLEGRAAQIIGLAAAPPREIGVALGEAMLSLLTIVAIVAAAIAAIDMVWQRFDHARQQRMTFEEMKKESKETEGDPAMKQKRRARAQEIASNRMLADVPKADVVIVNPTHYAVALKWTRAPGEAPECVAKGVDEMARRIRELAAEAGVPIHRDPPTARALHAEVEIGKQVRPEHYRAVAAAIRFSDQMRAKARRRKGGGGDAA</sequence>
<evidence type="ECO:0000313" key="4">
    <source>
        <dbReference type="Proteomes" id="UP000198703"/>
    </source>
</evidence>
<dbReference type="OrthoDB" id="9807950at2"/>
<keyword evidence="3" id="KW-0282">Flagellum</keyword>
<keyword evidence="2" id="KW-0472">Membrane</keyword>
<dbReference type="RefSeq" id="WP_093255672.1">
    <property type="nucleotide sequence ID" value="NZ_FNQM01000018.1"/>
</dbReference>
<keyword evidence="2" id="KW-0812">Transmembrane</keyword>
<dbReference type="PANTHER" id="PTHR30531:SF14">
    <property type="entry name" value="SURFACE PRESENTATION OF ANTIGENS PROTEIN SPAS"/>
    <property type="match status" value="1"/>
</dbReference>
<dbReference type="PANTHER" id="PTHR30531">
    <property type="entry name" value="FLAGELLAR BIOSYNTHETIC PROTEIN FLHB"/>
    <property type="match status" value="1"/>
</dbReference>
<dbReference type="SUPFAM" id="SSF160544">
    <property type="entry name" value="EscU C-terminal domain-like"/>
    <property type="match status" value="1"/>
</dbReference>